<dbReference type="PANTHER" id="PTHR30121:SF6">
    <property type="entry name" value="SLR6007 PROTEIN"/>
    <property type="match status" value="1"/>
</dbReference>
<proteinExistence type="predicted"/>
<organism evidence="3 4">
    <name type="scientific">Hamadaea flava</name>
    <dbReference type="NCBI Taxonomy" id="1742688"/>
    <lineage>
        <taxon>Bacteria</taxon>
        <taxon>Bacillati</taxon>
        <taxon>Actinomycetota</taxon>
        <taxon>Actinomycetes</taxon>
        <taxon>Micromonosporales</taxon>
        <taxon>Micromonosporaceae</taxon>
        <taxon>Hamadaea</taxon>
    </lineage>
</organism>
<dbReference type="Pfam" id="PF01935">
    <property type="entry name" value="DUF87"/>
    <property type="match status" value="1"/>
</dbReference>
<sequence length="1076" mass="117380">MNGHELRALQQLRFEWAPMQEDVWTGPDVHVAGLNRQAADGILTAFAAAKLSPGANPLGIVLEGRPGAGKTHLLSSIRRQVQADGGYFFLLGVPQGDFWDCLIQAFIDGFARPTVGHPNQLSRLLDAFCDQALVSIDVRDQILGRRPLTRDGLDDFIDRFRYAHPELGRRCHQTLRAMILRNAWDNNLQDLGEGHLRCNVEDADAEERTRWRLPSKPKPPRDVVEELSLLVALSGPTVFALDQVDATMAQVRRASLQKHVDLAEGEPTEVTQLLEDVGQGLMDAREKLRRTVLLVSCLTTTWDLICKNTLGSIADRFHRESPLSRIPSAELGRELVSAHFKRKFEVAGFEPPQPTWPVLPSAFESAPDYTPRQLLQRIDAHVRECVRLGRVIPLADFEHALKRSTDPAVVDATGADSQRMAYFDQQFAAHRKHASIERALDAELEDREMPQLLGSGLQAWIREKSESEQRRFTVAVDGGANTATHATLRESFDEEAEDFGVWSFRGLAKKHHAAVLPRLARLTLSAALDPQVPQRRAVLLRNVPWPNGPVCRKRRERFETDGGMLTKIAEDDLKTFHALGKMLAEDEPGFDQWLADRRPASRTGIFTEIFGSPPDTGIVLAQPPEPHGPSGRPGSAASPEDVPDTNSAPPARQTISDATVAVDDDAAIAVGSAVDGGQQVAVNLRDLRKHVAIFAGSGSGKTVLIRRLIEECALQGVSTIALDPNNDLARLGDPWPHPPEGWAPDDEERARRYLDTTDVVVWTPRREAGRPLSLQPLPDFGAIIDDPDEFGLALDSAVSALAPRARMGGNTAKMDRGRAVLREALAHFAKSGGNHLDGLVDILNDLPDGVTTLGKARELAYEMAQTLTAAKINDPLFGGSGVSLDPAALLTPAKGKRARISLISLIGLPSDEQRQSFVNQLQMALFSWIKRNPANDRPLGGLFVMDEAQIFAPAGAVTACTESSLALASQARKYGLGLIFATQAPRGLHNRIVGNAATHFYGFLNSPVQISAAKELAQAKGGRVSDVGLLRTGHFYAMGEGVPCQQVSVPMCLSHHPSGPLTSEEVLERAKAAPKP</sequence>
<feature type="domain" description="AAA+ ATPase" evidence="2">
    <location>
        <begin position="687"/>
        <end position="1004"/>
    </location>
</feature>
<keyword evidence="3" id="KW-0067">ATP-binding</keyword>
<accession>A0ABV8M2F3</accession>
<dbReference type="EMBL" id="JBHSAY010000033">
    <property type="protein sequence ID" value="MFC4136746.1"/>
    <property type="molecule type" value="Genomic_DNA"/>
</dbReference>
<dbReference type="InterPro" id="IPR027417">
    <property type="entry name" value="P-loop_NTPase"/>
</dbReference>
<evidence type="ECO:0000259" key="2">
    <source>
        <dbReference type="SMART" id="SM00382"/>
    </source>
</evidence>
<evidence type="ECO:0000256" key="1">
    <source>
        <dbReference type="SAM" id="MobiDB-lite"/>
    </source>
</evidence>
<dbReference type="RefSeq" id="WP_382192020.1">
    <property type="nucleotide sequence ID" value="NZ_JBHSAY010000033.1"/>
</dbReference>
<dbReference type="SMART" id="SM00382">
    <property type="entry name" value="AAA"/>
    <property type="match status" value="2"/>
</dbReference>
<keyword evidence="3" id="KW-0547">Nucleotide-binding</keyword>
<dbReference type="InterPro" id="IPR003593">
    <property type="entry name" value="AAA+_ATPase"/>
</dbReference>
<reference evidence="4" key="1">
    <citation type="journal article" date="2019" name="Int. J. Syst. Evol. Microbiol.">
        <title>The Global Catalogue of Microorganisms (GCM) 10K type strain sequencing project: providing services to taxonomists for standard genome sequencing and annotation.</title>
        <authorList>
            <consortium name="The Broad Institute Genomics Platform"/>
            <consortium name="The Broad Institute Genome Sequencing Center for Infectious Disease"/>
            <person name="Wu L."/>
            <person name="Ma J."/>
        </authorList>
    </citation>
    <scope>NUCLEOTIDE SEQUENCE [LARGE SCALE GENOMIC DNA]</scope>
    <source>
        <strain evidence="4">CGMCC 4.7289</strain>
    </source>
</reference>
<dbReference type="Gene3D" id="3.40.50.300">
    <property type="entry name" value="P-loop containing nucleotide triphosphate hydrolases"/>
    <property type="match status" value="2"/>
</dbReference>
<dbReference type="InterPro" id="IPR002789">
    <property type="entry name" value="HerA_central"/>
</dbReference>
<dbReference type="Proteomes" id="UP001595816">
    <property type="component" value="Unassembled WGS sequence"/>
</dbReference>
<dbReference type="SUPFAM" id="SSF52540">
    <property type="entry name" value="P-loop containing nucleoside triphosphate hydrolases"/>
    <property type="match status" value="3"/>
</dbReference>
<evidence type="ECO:0000313" key="4">
    <source>
        <dbReference type="Proteomes" id="UP001595816"/>
    </source>
</evidence>
<dbReference type="GO" id="GO:0005524">
    <property type="term" value="F:ATP binding"/>
    <property type="evidence" value="ECO:0007669"/>
    <property type="project" value="UniProtKB-KW"/>
</dbReference>
<keyword evidence="4" id="KW-1185">Reference proteome</keyword>
<gene>
    <name evidence="3" type="ORF">ACFOZ4_39590</name>
</gene>
<protein>
    <submittedName>
        <fullName evidence="3">ATP-binding protein</fullName>
    </submittedName>
</protein>
<dbReference type="InterPro" id="IPR051162">
    <property type="entry name" value="T4SS_component"/>
</dbReference>
<name>A0ABV8M2F3_9ACTN</name>
<dbReference type="PANTHER" id="PTHR30121">
    <property type="entry name" value="UNCHARACTERIZED PROTEIN YJGR-RELATED"/>
    <property type="match status" value="1"/>
</dbReference>
<feature type="domain" description="AAA+ ATPase" evidence="2">
    <location>
        <begin position="56"/>
        <end position="433"/>
    </location>
</feature>
<feature type="region of interest" description="Disordered" evidence="1">
    <location>
        <begin position="611"/>
        <end position="651"/>
    </location>
</feature>
<evidence type="ECO:0000313" key="3">
    <source>
        <dbReference type="EMBL" id="MFC4136746.1"/>
    </source>
</evidence>
<comment type="caution">
    <text evidence="3">The sequence shown here is derived from an EMBL/GenBank/DDBJ whole genome shotgun (WGS) entry which is preliminary data.</text>
</comment>